<organism evidence="9 10">
    <name type="scientific">Rubinisphaera brasiliensis (strain ATCC 49424 / DSM 5305 / JCM 21570 / IAM 15109 / NBRC 103401 / IFAM 1448)</name>
    <name type="common">Planctomyces brasiliensis</name>
    <dbReference type="NCBI Taxonomy" id="756272"/>
    <lineage>
        <taxon>Bacteria</taxon>
        <taxon>Pseudomonadati</taxon>
        <taxon>Planctomycetota</taxon>
        <taxon>Planctomycetia</taxon>
        <taxon>Planctomycetales</taxon>
        <taxon>Planctomycetaceae</taxon>
        <taxon>Rubinisphaera</taxon>
    </lineage>
</organism>
<dbReference type="GO" id="GO:0016020">
    <property type="term" value="C:membrane"/>
    <property type="evidence" value="ECO:0007669"/>
    <property type="project" value="UniProtKB-SubCell"/>
</dbReference>
<keyword evidence="10" id="KW-1185">Reference proteome</keyword>
<evidence type="ECO:0000259" key="8">
    <source>
        <dbReference type="PROSITE" id="PS50850"/>
    </source>
</evidence>
<dbReference type="STRING" id="756272.Plabr_4528"/>
<evidence type="ECO:0000256" key="5">
    <source>
        <dbReference type="ARBA" id="ARBA00023136"/>
    </source>
</evidence>
<evidence type="ECO:0000256" key="7">
    <source>
        <dbReference type="SAM" id="Phobius"/>
    </source>
</evidence>
<evidence type="ECO:0000313" key="9">
    <source>
        <dbReference type="EMBL" id="ADY62099.1"/>
    </source>
</evidence>
<dbReference type="Pfam" id="PF07690">
    <property type="entry name" value="MFS_1"/>
    <property type="match status" value="1"/>
</dbReference>
<dbReference type="InterPro" id="IPR020846">
    <property type="entry name" value="MFS_dom"/>
</dbReference>
<evidence type="ECO:0000256" key="4">
    <source>
        <dbReference type="ARBA" id="ARBA00022989"/>
    </source>
</evidence>
<feature type="transmembrane region" description="Helical" evidence="7">
    <location>
        <begin position="106"/>
        <end position="130"/>
    </location>
</feature>
<feature type="domain" description="Major facilitator superfamily (MFS) profile" evidence="8">
    <location>
        <begin position="7"/>
        <end position="412"/>
    </location>
</feature>
<feature type="transmembrane region" description="Helical" evidence="7">
    <location>
        <begin position="41"/>
        <end position="61"/>
    </location>
</feature>
<feature type="transmembrane region" description="Helical" evidence="7">
    <location>
        <begin position="9"/>
        <end position="29"/>
    </location>
</feature>
<feature type="transmembrane region" description="Helical" evidence="7">
    <location>
        <begin position="382"/>
        <end position="402"/>
    </location>
</feature>
<evidence type="ECO:0000256" key="1">
    <source>
        <dbReference type="ARBA" id="ARBA00004141"/>
    </source>
</evidence>
<dbReference type="PRINTS" id="PR01035">
    <property type="entry name" value="TCRTETA"/>
</dbReference>
<dbReference type="eggNOG" id="COG2814">
    <property type="taxonomic scope" value="Bacteria"/>
</dbReference>
<protein>
    <submittedName>
        <fullName evidence="9">Major facilitator superfamily MFS_1</fullName>
    </submittedName>
</protein>
<dbReference type="Gene3D" id="1.20.1250.20">
    <property type="entry name" value="MFS general substrate transporter like domains"/>
    <property type="match status" value="1"/>
</dbReference>
<feature type="transmembrane region" description="Helical" evidence="7">
    <location>
        <begin position="263"/>
        <end position="280"/>
    </location>
</feature>
<gene>
    <name evidence="9" type="ordered locus">Plabr_4528</name>
</gene>
<dbReference type="KEGG" id="pbs:Plabr_4528"/>
<proteinExistence type="predicted"/>
<keyword evidence="5 7" id="KW-0472">Membrane</keyword>
<feature type="region of interest" description="Disordered" evidence="6">
    <location>
        <begin position="410"/>
        <end position="432"/>
    </location>
</feature>
<dbReference type="PANTHER" id="PTHR23504">
    <property type="entry name" value="MAJOR FACILITATOR SUPERFAMILY DOMAIN-CONTAINING PROTEIN 10"/>
    <property type="match status" value="1"/>
</dbReference>
<feature type="transmembrane region" description="Helical" evidence="7">
    <location>
        <begin position="73"/>
        <end position="94"/>
    </location>
</feature>
<feature type="transmembrane region" description="Helical" evidence="7">
    <location>
        <begin position="142"/>
        <end position="164"/>
    </location>
</feature>
<feature type="transmembrane region" description="Helical" evidence="7">
    <location>
        <begin position="317"/>
        <end position="341"/>
    </location>
</feature>
<evidence type="ECO:0000256" key="3">
    <source>
        <dbReference type="ARBA" id="ARBA00022692"/>
    </source>
</evidence>
<dbReference type="InterPro" id="IPR001958">
    <property type="entry name" value="Tet-R_TetA/multi-R_MdtG-like"/>
</dbReference>
<dbReference type="Proteomes" id="UP000006860">
    <property type="component" value="Chromosome"/>
</dbReference>
<dbReference type="AlphaFoldDB" id="F0SMC0"/>
<dbReference type="GO" id="GO:0022857">
    <property type="term" value="F:transmembrane transporter activity"/>
    <property type="evidence" value="ECO:0007669"/>
    <property type="project" value="InterPro"/>
</dbReference>
<dbReference type="SUPFAM" id="SSF103473">
    <property type="entry name" value="MFS general substrate transporter"/>
    <property type="match status" value="1"/>
</dbReference>
<dbReference type="InterPro" id="IPR036259">
    <property type="entry name" value="MFS_trans_sf"/>
</dbReference>
<evidence type="ECO:0000256" key="6">
    <source>
        <dbReference type="SAM" id="MobiDB-lite"/>
    </source>
</evidence>
<feature type="transmembrane region" description="Helical" evidence="7">
    <location>
        <begin position="225"/>
        <end position="243"/>
    </location>
</feature>
<dbReference type="InterPro" id="IPR011701">
    <property type="entry name" value="MFS"/>
</dbReference>
<evidence type="ECO:0000256" key="2">
    <source>
        <dbReference type="ARBA" id="ARBA00022448"/>
    </source>
</evidence>
<dbReference type="RefSeq" id="WP_013630803.1">
    <property type="nucleotide sequence ID" value="NC_015174.1"/>
</dbReference>
<dbReference type="EMBL" id="CP002546">
    <property type="protein sequence ID" value="ADY62099.1"/>
    <property type="molecule type" value="Genomic_DNA"/>
</dbReference>
<keyword evidence="3 7" id="KW-0812">Transmembrane</keyword>
<name>F0SMC0_RUBBR</name>
<dbReference type="PANTHER" id="PTHR23504:SF15">
    <property type="entry name" value="MAJOR FACILITATOR SUPERFAMILY (MFS) PROFILE DOMAIN-CONTAINING PROTEIN"/>
    <property type="match status" value="1"/>
</dbReference>
<accession>F0SMC0</accession>
<dbReference type="HOGENOM" id="CLU_001265_10_11_0"/>
<keyword evidence="4 7" id="KW-1133">Transmembrane helix</keyword>
<dbReference type="OrthoDB" id="9793283at2"/>
<feature type="transmembrane region" description="Helical" evidence="7">
    <location>
        <begin position="292"/>
        <end position="311"/>
    </location>
</feature>
<comment type="subcellular location">
    <subcellularLocation>
        <location evidence="1">Membrane</location>
        <topology evidence="1">Multi-pass membrane protein</topology>
    </subcellularLocation>
</comment>
<evidence type="ECO:0000313" key="10">
    <source>
        <dbReference type="Proteomes" id="UP000006860"/>
    </source>
</evidence>
<keyword evidence="2" id="KW-0813">Transport</keyword>
<dbReference type="PROSITE" id="PS50850">
    <property type="entry name" value="MFS"/>
    <property type="match status" value="1"/>
</dbReference>
<reference evidence="10" key="1">
    <citation type="submission" date="2011-02" db="EMBL/GenBank/DDBJ databases">
        <title>The complete genome of Planctomyces brasiliensis DSM 5305.</title>
        <authorList>
            <person name="Lucas S."/>
            <person name="Copeland A."/>
            <person name="Lapidus A."/>
            <person name="Bruce D."/>
            <person name="Goodwin L."/>
            <person name="Pitluck S."/>
            <person name="Kyrpides N."/>
            <person name="Mavromatis K."/>
            <person name="Pagani I."/>
            <person name="Ivanova N."/>
            <person name="Ovchinnikova G."/>
            <person name="Lu M."/>
            <person name="Detter J.C."/>
            <person name="Han C."/>
            <person name="Land M."/>
            <person name="Hauser L."/>
            <person name="Markowitz V."/>
            <person name="Cheng J.-F."/>
            <person name="Hugenholtz P."/>
            <person name="Woyke T."/>
            <person name="Wu D."/>
            <person name="Tindall B."/>
            <person name="Pomrenke H.G."/>
            <person name="Brambilla E."/>
            <person name="Klenk H.-P."/>
            <person name="Eisen J.A."/>
        </authorList>
    </citation>
    <scope>NUCLEOTIDE SEQUENCE [LARGE SCALE GENOMIC DNA]</scope>
    <source>
        <strain evidence="10">ATCC 49424 / DSM 5305 / JCM 21570 / NBRC 103401 / IFAM 1448</strain>
    </source>
</reference>
<sequence length="432" mass="46005">MKNTKAAKLIIFAIVSIDLLGFAIVLPLLPRYGEFYNASPIALGLLMACFSIMQFMFAPLWGRISDRIGRRPILLLGLAGSTFFYGVFGWISTLSPDEPVLGQLPLTWLFLSRIGAGIAGATIPTAQAFISDVTTKAQRGQGMALIGAAFGVGFTFGPIIGAGFVSTDPAANPSEWPGYVASMISGLALITAIFKLPESLNPESRPAAAHWLSVRDLNAAVKQPSILLLLTTIFVATFAFAQFETTLPYMTKLIGLSNRHNFYLFAYIGLLLTLFQGGLVRRMIPKLGEYKTGIYGAICLAVGLVLVGLVAPRGSFSLLMIVLPVSVLGFAGITPALQAMLSLGAKDTEQGEILGLGQSMSALARICGPIVGYGLLHLELTLWPYWAGAALMIVVAFMIGRLKASELVSDSKEDSEPEVQPEPVLASDADAV</sequence>